<evidence type="ECO:0000256" key="2">
    <source>
        <dbReference type="ARBA" id="ARBA00012705"/>
    </source>
</evidence>
<comment type="caution">
    <text evidence="6">The sequence shown here is derived from an EMBL/GenBank/DDBJ whole genome shotgun (WGS) entry which is preliminary data.</text>
</comment>
<dbReference type="InterPro" id="IPR020613">
    <property type="entry name" value="Thiolase_CS"/>
</dbReference>
<dbReference type="PANTHER" id="PTHR18919">
    <property type="entry name" value="ACETYL-COA C-ACYLTRANSFERASE"/>
    <property type="match status" value="1"/>
</dbReference>
<keyword evidence="4" id="KW-0012">Acyltransferase</keyword>
<dbReference type="EMBL" id="JBHTEY010000004">
    <property type="protein sequence ID" value="MFC7613850.1"/>
    <property type="molecule type" value="Genomic_DNA"/>
</dbReference>
<accession>A0ABW2TJE7</accession>
<organism evidence="6 7">
    <name type="scientific">Actinokineospora soli</name>
    <dbReference type="NCBI Taxonomy" id="1048753"/>
    <lineage>
        <taxon>Bacteria</taxon>
        <taxon>Bacillati</taxon>
        <taxon>Actinomycetota</taxon>
        <taxon>Actinomycetes</taxon>
        <taxon>Pseudonocardiales</taxon>
        <taxon>Pseudonocardiaceae</taxon>
        <taxon>Actinokineospora</taxon>
    </lineage>
</organism>
<dbReference type="Gene3D" id="3.40.47.10">
    <property type="match status" value="1"/>
</dbReference>
<dbReference type="PROSITE" id="PS00737">
    <property type="entry name" value="THIOLASE_2"/>
    <property type="match status" value="1"/>
</dbReference>
<gene>
    <name evidence="6" type="ORF">ACFQV2_10040</name>
</gene>
<keyword evidence="3" id="KW-0808">Transferase</keyword>
<reference evidence="7" key="1">
    <citation type="journal article" date="2019" name="Int. J. Syst. Evol. Microbiol.">
        <title>The Global Catalogue of Microorganisms (GCM) 10K type strain sequencing project: providing services to taxonomists for standard genome sequencing and annotation.</title>
        <authorList>
            <consortium name="The Broad Institute Genomics Platform"/>
            <consortium name="The Broad Institute Genome Sequencing Center for Infectious Disease"/>
            <person name="Wu L."/>
            <person name="Ma J."/>
        </authorList>
    </citation>
    <scope>NUCLEOTIDE SEQUENCE [LARGE SCALE GENOMIC DNA]</scope>
    <source>
        <strain evidence="7">JCM 17695</strain>
    </source>
</reference>
<name>A0ABW2TJE7_9PSEU</name>
<dbReference type="InterPro" id="IPR016039">
    <property type="entry name" value="Thiolase-like"/>
</dbReference>
<comment type="similarity">
    <text evidence="1">Belongs to the thiolase-like superfamily. Thiolase family.</text>
</comment>
<sequence>MAEAMRRAGIRPSEVDVFEFAESFAALCLRLRRDFDAGPERLNPAGGAIATGHPFGATGAITVGDCLENLERGAGRLGVAGVSTLAGIGVGLTLDRVS</sequence>
<evidence type="ECO:0000256" key="4">
    <source>
        <dbReference type="ARBA" id="ARBA00023315"/>
    </source>
</evidence>
<dbReference type="Proteomes" id="UP001596512">
    <property type="component" value="Unassembled WGS sequence"/>
</dbReference>
<keyword evidence="7" id="KW-1185">Reference proteome</keyword>
<feature type="domain" description="Thiolase C-terminal" evidence="5">
    <location>
        <begin position="3"/>
        <end position="94"/>
    </location>
</feature>
<dbReference type="PANTHER" id="PTHR18919:SF107">
    <property type="entry name" value="ACETYL-COA ACETYLTRANSFERASE, CYTOSOLIC"/>
    <property type="match status" value="1"/>
</dbReference>
<dbReference type="EC" id="2.3.1.9" evidence="2"/>
<evidence type="ECO:0000259" key="5">
    <source>
        <dbReference type="Pfam" id="PF02803"/>
    </source>
</evidence>
<proteinExistence type="inferred from homology"/>
<evidence type="ECO:0000256" key="3">
    <source>
        <dbReference type="ARBA" id="ARBA00022679"/>
    </source>
</evidence>
<evidence type="ECO:0000313" key="6">
    <source>
        <dbReference type="EMBL" id="MFC7613850.1"/>
    </source>
</evidence>
<evidence type="ECO:0000256" key="1">
    <source>
        <dbReference type="ARBA" id="ARBA00010982"/>
    </source>
</evidence>
<protein>
    <recommendedName>
        <fullName evidence="2">acetyl-CoA C-acetyltransferase</fullName>
        <ecNumber evidence="2">2.3.1.9</ecNumber>
    </recommendedName>
</protein>
<dbReference type="SUPFAM" id="SSF53901">
    <property type="entry name" value="Thiolase-like"/>
    <property type="match status" value="1"/>
</dbReference>
<dbReference type="InterPro" id="IPR020617">
    <property type="entry name" value="Thiolase_C"/>
</dbReference>
<evidence type="ECO:0000313" key="7">
    <source>
        <dbReference type="Proteomes" id="UP001596512"/>
    </source>
</evidence>
<dbReference type="Pfam" id="PF02803">
    <property type="entry name" value="Thiolase_C"/>
    <property type="match status" value="1"/>
</dbReference>